<dbReference type="Proteomes" id="UP000095003">
    <property type="component" value="Unassembled WGS sequence"/>
</dbReference>
<comment type="caution">
    <text evidence="1">The sequence shown here is derived from an EMBL/GenBank/DDBJ whole genome shotgun (WGS) entry which is preliminary data.</text>
</comment>
<accession>A0A1E3AGZ5</accession>
<gene>
    <name evidence="1" type="ORF">BEH84_05275</name>
</gene>
<reference evidence="1 2" key="1">
    <citation type="submission" date="2016-07" db="EMBL/GenBank/DDBJ databases">
        <title>Characterization of isolates of Eisenbergiella tayi derived from blood cultures, using whole genome sequencing.</title>
        <authorList>
            <person name="Burdz T."/>
            <person name="Wiebe D."/>
            <person name="Huynh C."/>
            <person name="Bernard K."/>
        </authorList>
    </citation>
    <scope>NUCLEOTIDE SEQUENCE [LARGE SCALE GENOMIC DNA]</scope>
    <source>
        <strain evidence="1 2">NML 120489</strain>
    </source>
</reference>
<dbReference type="AlphaFoldDB" id="A0A1E3AGZ5"/>
<proteinExistence type="predicted"/>
<protein>
    <submittedName>
        <fullName evidence="1">Uncharacterized protein</fullName>
    </submittedName>
</protein>
<dbReference type="PATRIC" id="fig|1432052.3.peg.5840"/>
<sequence>MEQSWLAANEEQKNLFDYFNWTGVPDIPEEILNSLARWVLLYDVPFPYMAVREEMLPPESIRFFFLDKSYIAALLDGAMSLGRSYTIDYQHDCRVIDKVMDRALCESSFIRPSLQKKERKPSEVGKNALSGAVSGFLLRSVMVSGWRGLEFKAFEEGNDKEPLRALRLETLGTEVLLGLYVNEIKKLVITQPPEGMHFGFSRKKDESDKFEKRVRSLKDGKLLEGESALADVVLQDSGYRVVNLAATVANIRDALGEGDINSALTALEMIQNPYTGEVVRGR</sequence>
<organism evidence="1 2">
    <name type="scientific">Eisenbergiella tayi</name>
    <dbReference type="NCBI Taxonomy" id="1432052"/>
    <lineage>
        <taxon>Bacteria</taxon>
        <taxon>Bacillati</taxon>
        <taxon>Bacillota</taxon>
        <taxon>Clostridia</taxon>
        <taxon>Lachnospirales</taxon>
        <taxon>Lachnospiraceae</taxon>
        <taxon>Eisenbergiella</taxon>
    </lineage>
</organism>
<evidence type="ECO:0000313" key="2">
    <source>
        <dbReference type="Proteomes" id="UP000095003"/>
    </source>
</evidence>
<evidence type="ECO:0000313" key="1">
    <source>
        <dbReference type="EMBL" id="ODM07952.1"/>
    </source>
</evidence>
<dbReference type="RefSeq" id="WP_069158885.1">
    <property type="nucleotide sequence ID" value="NZ_DBFYTC010000108.1"/>
</dbReference>
<dbReference type="GeneID" id="93301166"/>
<name>A0A1E3AGZ5_9FIRM</name>
<dbReference type="EMBL" id="MCGI01000006">
    <property type="protein sequence ID" value="ODM07952.1"/>
    <property type="molecule type" value="Genomic_DNA"/>
</dbReference>